<dbReference type="AlphaFoldDB" id="A0A974S7H8"/>
<organism evidence="2">
    <name type="scientific">Phenylobacterium glaciei</name>
    <dbReference type="NCBI Taxonomy" id="2803784"/>
    <lineage>
        <taxon>Bacteria</taxon>
        <taxon>Pseudomonadati</taxon>
        <taxon>Pseudomonadota</taxon>
        <taxon>Alphaproteobacteria</taxon>
        <taxon>Caulobacterales</taxon>
        <taxon>Caulobacteraceae</taxon>
        <taxon>Phenylobacterium</taxon>
    </lineage>
</organism>
<name>A0A974S7H8_9CAUL</name>
<feature type="compositionally biased region" description="Low complexity" evidence="1">
    <location>
        <begin position="85"/>
        <end position="94"/>
    </location>
</feature>
<feature type="region of interest" description="Disordered" evidence="1">
    <location>
        <begin position="58"/>
        <end position="94"/>
    </location>
</feature>
<accession>A0A974S7H8</accession>
<sequence length="94" mass="10829">MRFWHFTKLGPTGDAMTKRYAGDNHAVYEIWRWYKEEVAKTTDPIIPERYWAYEAFSDGRRSPSPTGCSTAAGPICRRPSRPLRRGGLPWLADP</sequence>
<evidence type="ECO:0000313" key="2">
    <source>
        <dbReference type="EMBL" id="QQZ49895.1"/>
    </source>
</evidence>
<dbReference type="EMBL" id="CP068570">
    <property type="protein sequence ID" value="QQZ49895.1"/>
    <property type="molecule type" value="Genomic_DNA"/>
</dbReference>
<gene>
    <name evidence="2" type="ORF">JKL49_24850</name>
</gene>
<evidence type="ECO:0000256" key="1">
    <source>
        <dbReference type="SAM" id="MobiDB-lite"/>
    </source>
</evidence>
<reference evidence="2" key="1">
    <citation type="submission" date="2021-01" db="EMBL/GenBank/DDBJ databases">
        <title>Genome sequence of Phenylobacterium sp. 20VBR1 isolated from a valley glaceir, Ny-Alesund, Svalbard.</title>
        <authorList>
            <person name="Thomas F.A."/>
            <person name="Krishnan K.P."/>
            <person name="Sinha R.K."/>
        </authorList>
    </citation>
    <scope>NUCLEOTIDE SEQUENCE</scope>
    <source>
        <strain evidence="2">20VBR1</strain>
    </source>
</reference>
<protein>
    <submittedName>
        <fullName evidence="2">Uncharacterized protein</fullName>
    </submittedName>
</protein>
<proteinExistence type="predicted"/>